<proteinExistence type="predicted"/>
<protein>
    <submittedName>
        <fullName evidence="3">Uncharacterized protein</fullName>
    </submittedName>
</protein>
<dbReference type="Proteomes" id="UP000037460">
    <property type="component" value="Unassembled WGS sequence"/>
</dbReference>
<keyword evidence="4" id="KW-1185">Reference proteome</keyword>
<accession>A0A0M0J514</accession>
<evidence type="ECO:0000313" key="4">
    <source>
        <dbReference type="Proteomes" id="UP000037460"/>
    </source>
</evidence>
<feature type="transmembrane region" description="Helical" evidence="2">
    <location>
        <begin position="219"/>
        <end position="236"/>
    </location>
</feature>
<feature type="transmembrane region" description="Helical" evidence="2">
    <location>
        <begin position="256"/>
        <end position="273"/>
    </location>
</feature>
<feature type="transmembrane region" description="Helical" evidence="2">
    <location>
        <begin position="438"/>
        <end position="463"/>
    </location>
</feature>
<feature type="transmembrane region" description="Helical" evidence="2">
    <location>
        <begin position="155"/>
        <end position="179"/>
    </location>
</feature>
<name>A0A0M0J514_9EUKA</name>
<feature type="compositionally biased region" description="Low complexity" evidence="1">
    <location>
        <begin position="519"/>
        <end position="540"/>
    </location>
</feature>
<dbReference type="AlphaFoldDB" id="A0A0M0J514"/>
<dbReference type="EMBL" id="JWZX01003373">
    <property type="protein sequence ID" value="KOO21303.1"/>
    <property type="molecule type" value="Genomic_DNA"/>
</dbReference>
<feature type="transmembrane region" description="Helical" evidence="2">
    <location>
        <begin position="340"/>
        <end position="363"/>
    </location>
</feature>
<keyword evidence="2" id="KW-0812">Transmembrane</keyword>
<evidence type="ECO:0000256" key="2">
    <source>
        <dbReference type="SAM" id="Phobius"/>
    </source>
</evidence>
<evidence type="ECO:0000313" key="3">
    <source>
        <dbReference type="EMBL" id="KOO21303.1"/>
    </source>
</evidence>
<feature type="region of interest" description="Disordered" evidence="1">
    <location>
        <begin position="469"/>
        <end position="551"/>
    </location>
</feature>
<keyword evidence="2" id="KW-0472">Membrane</keyword>
<organism evidence="3 4">
    <name type="scientific">Chrysochromulina tobinii</name>
    <dbReference type="NCBI Taxonomy" id="1460289"/>
    <lineage>
        <taxon>Eukaryota</taxon>
        <taxon>Haptista</taxon>
        <taxon>Haptophyta</taxon>
        <taxon>Prymnesiophyceae</taxon>
        <taxon>Prymnesiales</taxon>
        <taxon>Chrysochromulinaceae</taxon>
        <taxon>Chrysochromulina</taxon>
    </lineage>
</organism>
<sequence>MGDAAASAALMQVQVRADVTATALTEVTATALTEVTATALTEMQAIASATRTALEASWVALAAWTNVLHLTVQPLVRLAVIAWPSVRDSAITGARLVAAQPRTVIAIEAAVIVAVLLLWRVIVFVRRRRYIYRARSAVTLRCERLEAYIRHRSRLLASALPHLSFIVVCACCARLMSWIGLHAQALAFLVYWETSLATGLPMFRSLWLLKASPAEQRPCLQYWVVWASVELCKGLLHAVPFVPRLGRAALPLLERWWPLTILYEIPFCAYLWLQLPGRRGLHLAYEFVAWHVQRRAARMGEWVPSVPEPAKGGLQMVLAAFIGMKLSADLFAAVHEGRVLLVGIIFLLMPTQIAAFGLPLLALGGPMLRSIEAIASAPANSGASAAISARPNGGTEPSSQAAATQQLRYWLYHALMWFAVRQLEPVLVWIPFMTHLQLLFVLWLQCNILQWVVRALTLVLAVVRGSRRRGDRASGEGDDADKGDAAAGAVRQPRPNALYGSQLSRRGTSSGSGSGGNGSSADDNAAGATDADGGSSRSAAPVITAGRVKAE</sequence>
<reference evidence="4" key="1">
    <citation type="journal article" date="2015" name="PLoS Genet.">
        <title>Genome Sequence and Transcriptome Analyses of Chrysochromulina tobin: Metabolic Tools for Enhanced Algal Fitness in the Prominent Order Prymnesiales (Haptophyceae).</title>
        <authorList>
            <person name="Hovde B.T."/>
            <person name="Deodato C.R."/>
            <person name="Hunsperger H.M."/>
            <person name="Ryken S.A."/>
            <person name="Yost W."/>
            <person name="Jha R.K."/>
            <person name="Patterson J."/>
            <person name="Monnat R.J. Jr."/>
            <person name="Barlow S.B."/>
            <person name="Starkenburg S.R."/>
            <person name="Cattolico R.A."/>
        </authorList>
    </citation>
    <scope>NUCLEOTIDE SEQUENCE</scope>
    <source>
        <strain evidence="4">CCMP291</strain>
    </source>
</reference>
<feature type="transmembrane region" description="Helical" evidence="2">
    <location>
        <begin position="185"/>
        <end position="207"/>
    </location>
</feature>
<comment type="caution">
    <text evidence="3">The sequence shown here is derived from an EMBL/GenBank/DDBJ whole genome shotgun (WGS) entry which is preliminary data.</text>
</comment>
<feature type="transmembrane region" description="Helical" evidence="2">
    <location>
        <begin position="104"/>
        <end position="125"/>
    </location>
</feature>
<feature type="compositionally biased region" description="Basic and acidic residues" evidence="1">
    <location>
        <begin position="471"/>
        <end position="484"/>
    </location>
</feature>
<keyword evidence="2" id="KW-1133">Transmembrane helix</keyword>
<gene>
    <name evidence="3" type="ORF">Ctob_000142</name>
</gene>
<evidence type="ECO:0000256" key="1">
    <source>
        <dbReference type="SAM" id="MobiDB-lite"/>
    </source>
</evidence>